<dbReference type="GO" id="GO:0031048">
    <property type="term" value="P:regulatory ncRNA-mediated heterochromatin formation"/>
    <property type="evidence" value="ECO:0007669"/>
    <property type="project" value="TreeGrafter"/>
</dbReference>
<dbReference type="FunFam" id="3.40.50.300:FF:001140">
    <property type="entry name" value="Zinc finger NFX1-type containing 1"/>
    <property type="match status" value="1"/>
</dbReference>
<evidence type="ECO:0000313" key="12">
    <source>
        <dbReference type="Proteomes" id="UP000770717"/>
    </source>
</evidence>
<evidence type="ECO:0000256" key="2">
    <source>
        <dbReference type="ARBA" id="ARBA00022490"/>
    </source>
</evidence>
<protein>
    <recommendedName>
        <fullName evidence="10">RZ-type domain-containing protein</fullName>
    </recommendedName>
</protein>
<dbReference type="SMART" id="SM00438">
    <property type="entry name" value="ZnF_NFX"/>
    <property type="match status" value="5"/>
</dbReference>
<evidence type="ECO:0000256" key="3">
    <source>
        <dbReference type="ARBA" id="ARBA00022723"/>
    </source>
</evidence>
<dbReference type="InterPro" id="IPR027417">
    <property type="entry name" value="P-loop_NTPase"/>
</dbReference>
<sequence length="1880" mass="215132">MWERRAGGQHEQGGGRGEHVGGRRNEHHAGEQNQRGGRGNEHGVIGQHHPRGGGQHLQGRRNEIRVDGHQALRQRVENEQGAGGPQVDIWRRANHNQEADQHHRQQRPPQGRDNGREQQVRRLGYKALEGLLEKDPSEVVITLSAHSGLNDLLSAKEMRPDVVELVCKVLCRACTARLDRHSVQHLLGQVKSSSFLSICLPRYIVGMMTDVVPERRHRYPDNIFNILSLLQEITSIFPASSLQETSLVVSLIPSSINSLRTSGINVGEKIEQSLETISNVLEHLQGKRREGTLRVDTHMVFGPDVVVEDFRTMSVYPNYNEIHLNEKPFLRPNTLKNKYESTELYLDTHFRLLREDFVRPLRKGIQEILMHHNDGGFRKIKFDDIRIYFDTRVVAPMCTPSGIIYKVQFDITPLKKIRWQNSKRLIYGSMVCLSQDNFETFLFATVSNRDAKELEQGEVQLQFSEQSRRLLARVRPTDSFIMVETTAYFEAYRHVLEGLQGMNVQDLPFQKYIVSCEKDVGAPRYLNADVKYNFSCLLSKDITSSTLEHKINVLNPREWPSKDVLGFDESQIKAVQLALTKELAIIQGPPGTGKTHVGLKIAQTLLTNTTAWKISEQSCPILVVCYTNHALDQFLEGIHQFLGDGIVRVGGRSNSEILKKCNLRELRAGPGVQRNHPLHIRRAIGEVLSKMKESEIKIHEGGQLLQCSTNGIIHERFLEKFIKDEHMDNLQNIMNDEEFFFPTGKTSIIVEWLGLGILPFTHTTVPNAAEEPDEVEEEEAEEDLIDLQEEAAIIEAERKLDDDHDEIGRSGGRNKRSEENRLARVVHAMSLDSKEQDAQEVETFSVKMSKDQKKKRKQRIKTELRKLEAMTEAEADQIEDLWSLDRNTRWRLYRYWIQLYQMNIREKILGHEQTYQESADHLSELRQKQDLQILKEATVIGMTTTGAARYRHILQEVKPRIVIVEEAAEVLEAHIITTLSSACQHLILIGDHQQLRPSANVYDLAKNFNLEVSLFERLIHSELPYVRLDYQHRMRPEIARLLTPHIYTELENHSSVLSYENIKGVSTNLFFVQHEFLEQEIQDGRSHQNRHEAEFIVELCKYFLCQEYKPSQITILTTYTGQLLCLRNLMPAKMFSGVKVHVVDKYQGEENDIILLSLVRSNKQGKVGFLQISNRICVALSRAKKGLFCIGNMKMLGTVPLWSRILCTLRQGAQVGEQLMLCCQNHPDTRTLVSKATDFKKLPEGGCGQKCDFRLNCGHVCTRVCHPYDPEHKEYHCNKDCQKVLCGDGHRCKQKCFEPCGPCLEKVEKLMPLCGHQQTVPCSTSVNNFCCTIPCSKFLQCGHPCERSCGEECEEFCQKPITVELKCGHRQEVRCWQKRDIEFGLPVKCKHPCQIKLSCGHTCHGTCDNCFQGRFHERCQHKCTAILICSHECKEPCTDQCPPCNRPCQNRCVHSQCKKQCGEACVPCMEPCSWRCEHYACSKLCSEPCDRPPCNAPCTKVLKCRHPCIGLCGEPCPKKCRECHKGEVNEVFFGFEDEDDARFVRLEDCGHIFETVGMDTYMLGGNDSEEEIAIKLKVCPKCQTPIRKNLRYGTAINKTLDEIEQVKKRIHGSVALQTEARSRLQTILLEMRDVKRLFFVEYSNMAEVLRNVDKPLKSLLSLENKILFYQRLAKLFTNMDKVDDAEKTALKSRILEMIKWLERARSFFTEQELSDLQCEVVRFSYLLELLVRCKMAKPRITPEIRKEIEALREVLEKSKKFTEEDEKFVKTKLKQLKENLPRSGLGITENERVMIIEAMGLTKGHWFKCPNNHVYCITECGGAMQRSSCPECNAVIGGVNHTLESGNRLASEMDGAQHAAWSDTANNMLNFENLGDVPDF</sequence>
<dbReference type="Proteomes" id="UP000770717">
    <property type="component" value="Unassembled WGS sequence"/>
</dbReference>
<keyword evidence="5" id="KW-0863">Zinc-finger</keyword>
<dbReference type="OrthoDB" id="2423195at2759"/>
<feature type="coiled-coil region" evidence="8">
    <location>
        <begin position="850"/>
        <end position="877"/>
    </location>
</feature>
<dbReference type="Pfam" id="PF13087">
    <property type="entry name" value="AAA_12"/>
    <property type="match status" value="1"/>
</dbReference>
<keyword evidence="12" id="KW-1185">Reference proteome</keyword>
<evidence type="ECO:0000256" key="5">
    <source>
        <dbReference type="ARBA" id="ARBA00022771"/>
    </source>
</evidence>
<dbReference type="InterPro" id="IPR045055">
    <property type="entry name" value="DNA2/NAM7-like"/>
</dbReference>
<evidence type="ECO:0000313" key="11">
    <source>
        <dbReference type="EMBL" id="KAG9473955.1"/>
    </source>
</evidence>
<comment type="caution">
    <text evidence="11">The sequence shown here is derived from an EMBL/GenBank/DDBJ whole genome shotgun (WGS) entry which is preliminary data.</text>
</comment>
<proteinExistence type="predicted"/>
<evidence type="ECO:0000256" key="7">
    <source>
        <dbReference type="ARBA" id="ARBA00022859"/>
    </source>
</evidence>
<keyword evidence="8" id="KW-0175">Coiled coil</keyword>
<dbReference type="InterPro" id="IPR041677">
    <property type="entry name" value="DNA2/NAM7_AAA_11"/>
</dbReference>
<feature type="region of interest" description="Disordered" evidence="9">
    <location>
        <begin position="96"/>
        <end position="118"/>
    </location>
</feature>
<evidence type="ECO:0000256" key="4">
    <source>
        <dbReference type="ARBA" id="ARBA00022737"/>
    </source>
</evidence>
<dbReference type="GO" id="GO:0004386">
    <property type="term" value="F:helicase activity"/>
    <property type="evidence" value="ECO:0007669"/>
    <property type="project" value="InterPro"/>
</dbReference>
<feature type="coiled-coil region" evidence="8">
    <location>
        <begin position="1745"/>
        <end position="1779"/>
    </location>
</feature>
<evidence type="ECO:0000259" key="10">
    <source>
        <dbReference type="PROSITE" id="PS51981"/>
    </source>
</evidence>
<dbReference type="FunFam" id="3.40.50.300:FF:000742">
    <property type="entry name" value="NFX1-type zinc finger-containing protein 1"/>
    <property type="match status" value="1"/>
</dbReference>
<feature type="domain" description="RZ-type" evidence="10">
    <location>
        <begin position="1787"/>
        <end position="1858"/>
    </location>
</feature>
<dbReference type="GO" id="GO:0031380">
    <property type="term" value="C:nuclear RNA-directed RNA polymerase complex"/>
    <property type="evidence" value="ECO:0007669"/>
    <property type="project" value="TreeGrafter"/>
</dbReference>
<dbReference type="InterPro" id="IPR047187">
    <property type="entry name" value="SF1_C_Upf1"/>
</dbReference>
<dbReference type="Pfam" id="PF20173">
    <property type="entry name" value="ZnF_RZ-type"/>
    <property type="match status" value="1"/>
</dbReference>
<dbReference type="EMBL" id="WNTK01000013">
    <property type="protein sequence ID" value="KAG9473955.1"/>
    <property type="molecule type" value="Genomic_DNA"/>
</dbReference>
<keyword evidence="4" id="KW-0677">Repeat</keyword>
<dbReference type="InterPro" id="IPR041679">
    <property type="entry name" value="DNA2/NAM7-like_C"/>
</dbReference>
<dbReference type="InterPro" id="IPR000967">
    <property type="entry name" value="Znf_NFX1"/>
</dbReference>
<dbReference type="PROSITE" id="PS51981">
    <property type="entry name" value="ZF_RZ"/>
    <property type="match status" value="1"/>
</dbReference>
<dbReference type="CDD" id="cd18808">
    <property type="entry name" value="SF1_C_Upf1"/>
    <property type="match status" value="1"/>
</dbReference>
<keyword evidence="7" id="KW-0391">Immunity</keyword>
<keyword evidence="6" id="KW-0862">Zinc</keyword>
<dbReference type="GO" id="GO:0008270">
    <property type="term" value="F:zinc ion binding"/>
    <property type="evidence" value="ECO:0007669"/>
    <property type="project" value="UniProtKB-KW"/>
</dbReference>
<dbReference type="SUPFAM" id="SSF52540">
    <property type="entry name" value="P-loop containing nucleoside triphosphate hydrolases"/>
    <property type="match status" value="1"/>
</dbReference>
<dbReference type="PANTHER" id="PTHR10887">
    <property type="entry name" value="DNA2/NAM7 HELICASE FAMILY"/>
    <property type="match status" value="1"/>
</dbReference>
<dbReference type="PANTHER" id="PTHR10887:SF533">
    <property type="entry name" value="NFX1-TYPE ZINC FINGER-CONTAINING PROTEIN 1"/>
    <property type="match status" value="1"/>
</dbReference>
<organism evidence="11 12">
    <name type="scientific">Eleutherodactylus coqui</name>
    <name type="common">Puerto Rican coqui</name>
    <dbReference type="NCBI Taxonomy" id="57060"/>
    <lineage>
        <taxon>Eukaryota</taxon>
        <taxon>Metazoa</taxon>
        <taxon>Chordata</taxon>
        <taxon>Craniata</taxon>
        <taxon>Vertebrata</taxon>
        <taxon>Euteleostomi</taxon>
        <taxon>Amphibia</taxon>
        <taxon>Batrachia</taxon>
        <taxon>Anura</taxon>
        <taxon>Neobatrachia</taxon>
        <taxon>Hyloidea</taxon>
        <taxon>Eleutherodactylidae</taxon>
        <taxon>Eleutherodactylinae</taxon>
        <taxon>Eleutherodactylus</taxon>
        <taxon>Eleutherodactylus</taxon>
    </lineage>
</organism>
<comment type="subcellular location">
    <subcellularLocation>
        <location evidence="1">Cytoplasm</location>
    </subcellularLocation>
</comment>
<dbReference type="GO" id="GO:0002376">
    <property type="term" value="P:immune system process"/>
    <property type="evidence" value="ECO:0007669"/>
    <property type="project" value="UniProtKB-KW"/>
</dbReference>
<gene>
    <name evidence="11" type="ORF">GDO78_004320</name>
</gene>
<dbReference type="InterPro" id="IPR057373">
    <property type="entry name" value="ZNFX1"/>
</dbReference>
<dbReference type="Pfam" id="PF13086">
    <property type="entry name" value="AAA_11"/>
    <property type="match status" value="2"/>
</dbReference>
<dbReference type="Pfam" id="PF25396">
    <property type="entry name" value="ZNFX1"/>
    <property type="match status" value="1"/>
</dbReference>
<evidence type="ECO:0000256" key="1">
    <source>
        <dbReference type="ARBA" id="ARBA00004496"/>
    </source>
</evidence>
<keyword evidence="3" id="KW-0479">Metal-binding</keyword>
<name>A0A8J6ES29_ELECQ</name>
<dbReference type="CDD" id="cd17936">
    <property type="entry name" value="EEXXEc_NFX1"/>
    <property type="match status" value="1"/>
</dbReference>
<feature type="region of interest" description="Disordered" evidence="9">
    <location>
        <begin position="1"/>
        <end position="59"/>
    </location>
</feature>
<feature type="compositionally biased region" description="Basic and acidic residues" evidence="9">
    <location>
        <begin position="16"/>
        <end position="30"/>
    </location>
</feature>
<evidence type="ECO:0000256" key="6">
    <source>
        <dbReference type="ARBA" id="ARBA00022833"/>
    </source>
</evidence>
<dbReference type="Gene3D" id="3.40.50.300">
    <property type="entry name" value="P-loop containing nucleotide triphosphate hydrolases"/>
    <property type="match status" value="3"/>
</dbReference>
<dbReference type="GO" id="GO:0005737">
    <property type="term" value="C:cytoplasm"/>
    <property type="evidence" value="ECO:0007669"/>
    <property type="project" value="UniProtKB-SubCell"/>
</dbReference>
<accession>A0A8J6ES29</accession>
<evidence type="ECO:0000256" key="9">
    <source>
        <dbReference type="SAM" id="MobiDB-lite"/>
    </source>
</evidence>
<dbReference type="InterPro" id="IPR046439">
    <property type="entry name" value="ZF_RZ_dom"/>
</dbReference>
<evidence type="ECO:0000256" key="8">
    <source>
        <dbReference type="SAM" id="Coils"/>
    </source>
</evidence>
<keyword evidence="2" id="KW-0963">Cytoplasm</keyword>
<reference evidence="11" key="1">
    <citation type="thesis" date="2020" institute="ProQuest LLC" country="789 East Eisenhower Parkway, Ann Arbor, MI, USA">
        <title>Comparative Genomics and Chromosome Evolution.</title>
        <authorList>
            <person name="Mudd A.B."/>
        </authorList>
    </citation>
    <scope>NUCLEOTIDE SEQUENCE</scope>
    <source>
        <strain evidence="11">HN-11 Male</strain>
        <tissue evidence="11">Kidney and liver</tissue>
    </source>
</reference>